<dbReference type="Pfam" id="PF07332">
    <property type="entry name" value="Phage_holin_3_6"/>
    <property type="match status" value="1"/>
</dbReference>
<dbReference type="RefSeq" id="WP_249846467.1">
    <property type="nucleotide sequence ID" value="NZ_JAMGBD010000001.1"/>
</dbReference>
<reference evidence="2" key="1">
    <citation type="submission" date="2022-05" db="EMBL/GenBank/DDBJ databases">
        <authorList>
            <person name="Jo J.-H."/>
            <person name="Im W.-T."/>
        </authorList>
    </citation>
    <scope>NUCLEOTIDE SEQUENCE</scope>
    <source>
        <strain evidence="2">SE158</strain>
    </source>
</reference>
<proteinExistence type="predicted"/>
<sequence length="115" mass="11784">MLKRGDPSQEPDDEQSIGEVVSDLVEQGKAYAKAEVELAKAQALAKLAEFKLPAVFLFGALLFAQAAVTVLAITVALGLEPFIGIVGGGVVGVLLAGGAAGLLAWLAVKRLQGVK</sequence>
<feature type="transmembrane region" description="Helical" evidence="1">
    <location>
        <begin position="54"/>
        <end position="76"/>
    </location>
</feature>
<evidence type="ECO:0000313" key="3">
    <source>
        <dbReference type="Proteomes" id="UP001165363"/>
    </source>
</evidence>
<keyword evidence="1" id="KW-1133">Transmembrane helix</keyword>
<keyword evidence="1" id="KW-0472">Membrane</keyword>
<feature type="transmembrane region" description="Helical" evidence="1">
    <location>
        <begin position="82"/>
        <end position="108"/>
    </location>
</feature>
<dbReference type="InterPro" id="IPR009937">
    <property type="entry name" value="Phage_holin_3_6"/>
</dbReference>
<evidence type="ECO:0000313" key="2">
    <source>
        <dbReference type="EMBL" id="MCL6682498.1"/>
    </source>
</evidence>
<keyword evidence="3" id="KW-1185">Reference proteome</keyword>
<name>A0ABT0RIT2_9SPHN</name>
<dbReference type="EMBL" id="JAMGBD010000001">
    <property type="protein sequence ID" value="MCL6682498.1"/>
    <property type="molecule type" value="Genomic_DNA"/>
</dbReference>
<keyword evidence="1" id="KW-0812">Transmembrane</keyword>
<dbReference type="Proteomes" id="UP001165363">
    <property type="component" value="Unassembled WGS sequence"/>
</dbReference>
<gene>
    <name evidence="2" type="ORF">LZ536_01075</name>
</gene>
<accession>A0ABT0RIT2</accession>
<protein>
    <submittedName>
        <fullName evidence="2">Phage holin family protein</fullName>
    </submittedName>
</protein>
<organism evidence="2 3">
    <name type="scientific">Sphingomonas alba</name>
    <dbReference type="NCBI Taxonomy" id="2908208"/>
    <lineage>
        <taxon>Bacteria</taxon>
        <taxon>Pseudomonadati</taxon>
        <taxon>Pseudomonadota</taxon>
        <taxon>Alphaproteobacteria</taxon>
        <taxon>Sphingomonadales</taxon>
        <taxon>Sphingomonadaceae</taxon>
        <taxon>Sphingomonas</taxon>
    </lineage>
</organism>
<evidence type="ECO:0000256" key="1">
    <source>
        <dbReference type="SAM" id="Phobius"/>
    </source>
</evidence>
<comment type="caution">
    <text evidence="2">The sequence shown here is derived from an EMBL/GenBank/DDBJ whole genome shotgun (WGS) entry which is preliminary data.</text>
</comment>